<accession>A0ACA9SMU2</accession>
<comment type="caution">
    <text evidence="1">The sequence shown here is derived from an EMBL/GenBank/DDBJ whole genome shotgun (WGS) entry which is preliminary data.</text>
</comment>
<proteinExistence type="predicted"/>
<organism evidence="1 2">
    <name type="scientific">Racocetra persica</name>
    <dbReference type="NCBI Taxonomy" id="160502"/>
    <lineage>
        <taxon>Eukaryota</taxon>
        <taxon>Fungi</taxon>
        <taxon>Fungi incertae sedis</taxon>
        <taxon>Mucoromycota</taxon>
        <taxon>Glomeromycotina</taxon>
        <taxon>Glomeromycetes</taxon>
        <taxon>Diversisporales</taxon>
        <taxon>Gigasporaceae</taxon>
        <taxon>Racocetra</taxon>
    </lineage>
</organism>
<reference evidence="1" key="1">
    <citation type="submission" date="2021-06" db="EMBL/GenBank/DDBJ databases">
        <authorList>
            <person name="Kallberg Y."/>
            <person name="Tangrot J."/>
            <person name="Rosling A."/>
        </authorList>
    </citation>
    <scope>NUCLEOTIDE SEQUENCE</scope>
    <source>
        <strain evidence="1">MA461A</strain>
    </source>
</reference>
<dbReference type="Proteomes" id="UP000789920">
    <property type="component" value="Unassembled WGS sequence"/>
</dbReference>
<sequence>MTDVAHSVSLDQRLDCPHDPVSFPQYSNTPTSATFAVTTPSILSANQQISDLNLAPFGGFDLSGEASFEAVRPSISVNLFEPQSWHALLAVMNFQFLPQQQSDQDLSHSPQQHSRQFNEMATYHYSSVDVQQPMLQSPATPPFVEPSANYFAIPPTTT</sequence>
<keyword evidence="2" id="KW-1185">Reference proteome</keyword>
<name>A0ACA9SMU2_9GLOM</name>
<evidence type="ECO:0000313" key="1">
    <source>
        <dbReference type="EMBL" id="CAG8843325.1"/>
    </source>
</evidence>
<protein>
    <submittedName>
        <fullName evidence="1">14518_t:CDS:1</fullName>
    </submittedName>
</protein>
<evidence type="ECO:0000313" key="2">
    <source>
        <dbReference type="Proteomes" id="UP000789920"/>
    </source>
</evidence>
<feature type="non-terminal residue" evidence="1">
    <location>
        <position position="158"/>
    </location>
</feature>
<dbReference type="EMBL" id="CAJVQC010137924">
    <property type="protein sequence ID" value="CAG8843325.1"/>
    <property type="molecule type" value="Genomic_DNA"/>
</dbReference>
<gene>
    <name evidence="1" type="ORF">RPERSI_LOCUS32710</name>
</gene>